<keyword evidence="1" id="KW-0175">Coiled coil</keyword>
<comment type="caution">
    <text evidence="3">The sequence shown here is derived from an EMBL/GenBank/DDBJ whole genome shotgun (WGS) entry which is preliminary data.</text>
</comment>
<evidence type="ECO:0000313" key="3">
    <source>
        <dbReference type="EMBL" id="KKL19109.1"/>
    </source>
</evidence>
<feature type="transmembrane region" description="Helical" evidence="2">
    <location>
        <begin position="310"/>
        <end position="332"/>
    </location>
</feature>
<dbReference type="EMBL" id="LAZR01038608">
    <property type="protein sequence ID" value="KKL19109.1"/>
    <property type="molecule type" value="Genomic_DNA"/>
</dbReference>
<keyword evidence="2" id="KW-0472">Membrane</keyword>
<evidence type="ECO:0000256" key="1">
    <source>
        <dbReference type="SAM" id="Coils"/>
    </source>
</evidence>
<evidence type="ECO:0000256" key="2">
    <source>
        <dbReference type="SAM" id="Phobius"/>
    </source>
</evidence>
<name>A0A0F9BAY9_9ZZZZ</name>
<feature type="non-terminal residue" evidence="3">
    <location>
        <position position="1"/>
    </location>
</feature>
<proteinExistence type="predicted"/>
<accession>A0A0F9BAY9</accession>
<protein>
    <submittedName>
        <fullName evidence="3">Uncharacterized protein</fullName>
    </submittedName>
</protein>
<organism evidence="3">
    <name type="scientific">marine sediment metagenome</name>
    <dbReference type="NCBI Taxonomy" id="412755"/>
    <lineage>
        <taxon>unclassified sequences</taxon>
        <taxon>metagenomes</taxon>
        <taxon>ecological metagenomes</taxon>
    </lineage>
</organism>
<dbReference type="AlphaFoldDB" id="A0A0F9BAY9"/>
<sequence length="509" mass="56600">FYFKELISSSAITNAAVTYVWAFGSGLINPDGGKGPGYYSFFFDTGNVTEVGTYIITITAVKQNFSDGIPSSSLLITIINRPTLLNSNDDVLYLRYTFIVLDSHNFTFGYTDVLTSKNISNADEKSFILIKREANGDPIFGSSVIGTLFETANHRYILDLDTETLQIGDYSIVVSFDKDNYNLRVAVISLTIVKREFTPDFFTITNLNLASGGSLQFQITLTDLDQSAPLQGVNLTLTINGIVYDTFTGGITDNLDGTYTVNSLPIAEPFFGVETYVATLTIKKANYTSQTRVFTVKIQMSEIFPGMPTFYFVLITASVIGVLGSLTAYRVIQQARIPKHVKKIRKIKKLIKSKKKVIEGISIPTKAEMIAKLFSKDWKEIDLSIEETLGITGLKKKFPTKGIIEKGKEQRISKLKVSKEKAEAKSIRDKEKQIKKEAAAKIKEENAIKAAELKAIKDKEKLAQKEADAKIKEENAIKAAELKAIKDKEKLAQKEAELKTKKEKDEENA</sequence>
<keyword evidence="2" id="KW-1133">Transmembrane helix</keyword>
<feature type="non-terminal residue" evidence="3">
    <location>
        <position position="509"/>
    </location>
</feature>
<gene>
    <name evidence="3" type="ORF">LCGC14_2468780</name>
</gene>
<keyword evidence="2" id="KW-0812">Transmembrane</keyword>
<reference evidence="3" key="1">
    <citation type="journal article" date="2015" name="Nature">
        <title>Complex archaea that bridge the gap between prokaryotes and eukaryotes.</title>
        <authorList>
            <person name="Spang A."/>
            <person name="Saw J.H."/>
            <person name="Jorgensen S.L."/>
            <person name="Zaremba-Niedzwiedzka K."/>
            <person name="Martijn J."/>
            <person name="Lind A.E."/>
            <person name="van Eijk R."/>
            <person name="Schleper C."/>
            <person name="Guy L."/>
            <person name="Ettema T.J."/>
        </authorList>
    </citation>
    <scope>NUCLEOTIDE SEQUENCE</scope>
</reference>
<feature type="coiled-coil region" evidence="1">
    <location>
        <begin position="405"/>
        <end position="508"/>
    </location>
</feature>